<organism evidence="1 2">
    <name type="scientific">Timema podura</name>
    <name type="common">Walking stick</name>
    <dbReference type="NCBI Taxonomy" id="61482"/>
    <lineage>
        <taxon>Eukaryota</taxon>
        <taxon>Metazoa</taxon>
        <taxon>Ecdysozoa</taxon>
        <taxon>Arthropoda</taxon>
        <taxon>Hexapoda</taxon>
        <taxon>Insecta</taxon>
        <taxon>Pterygota</taxon>
        <taxon>Neoptera</taxon>
        <taxon>Polyneoptera</taxon>
        <taxon>Phasmatodea</taxon>
        <taxon>Timematodea</taxon>
        <taxon>Timematoidea</taxon>
        <taxon>Timematidae</taxon>
        <taxon>Timema</taxon>
    </lineage>
</organism>
<protein>
    <recommendedName>
        <fullName evidence="3">Maturase K</fullName>
    </recommendedName>
</protein>
<reference evidence="1" key="1">
    <citation type="submission" date="2021-03" db="EMBL/GenBank/DDBJ databases">
        <authorList>
            <person name="Tran Van P."/>
        </authorList>
    </citation>
    <scope>NUCLEOTIDE SEQUENCE</scope>
</reference>
<gene>
    <name evidence="1" type="ORF">TPAB3V08_LOCUS8339</name>
</gene>
<evidence type="ECO:0000313" key="1">
    <source>
        <dbReference type="EMBL" id="CAG2061385.1"/>
    </source>
</evidence>
<accession>A0ABN7P4P5</accession>
<name>A0ABN7P4P5_TIMPD</name>
<proteinExistence type="predicted"/>
<keyword evidence="2" id="KW-1185">Reference proteome</keyword>
<dbReference type="EMBL" id="CAJPIN010015692">
    <property type="protein sequence ID" value="CAG2061385.1"/>
    <property type="molecule type" value="Genomic_DNA"/>
</dbReference>
<comment type="caution">
    <text evidence="1">The sequence shown here is derived from an EMBL/GenBank/DDBJ whole genome shotgun (WGS) entry which is preliminary data.</text>
</comment>
<dbReference type="Proteomes" id="UP001153148">
    <property type="component" value="Unassembled WGS sequence"/>
</dbReference>
<sequence length="125" mass="14462">MKLAHSIQSQSFGSHCENCMRMFRKSHSILRCMYGILAQMYYVNCTSKRRSAVPLDVYPPSSHSKKERVGRDVSKRSLTNNIAILLENTKFPSIFFQDIVRAIFSVSEDHNRSAVRQLNHTALYY</sequence>
<evidence type="ECO:0000313" key="2">
    <source>
        <dbReference type="Proteomes" id="UP001153148"/>
    </source>
</evidence>
<evidence type="ECO:0008006" key="3">
    <source>
        <dbReference type="Google" id="ProtNLM"/>
    </source>
</evidence>